<accession>A0A0F8V6P5</accession>
<sequence>MGKIKMKIKTKLKAIFLYLDNIQKKEAIEITKKTEKEIKMMKENTI</sequence>
<evidence type="ECO:0000313" key="1">
    <source>
        <dbReference type="EMBL" id="KKK40152.1"/>
    </source>
</evidence>
<dbReference type="AlphaFoldDB" id="A0A0F8V6P5"/>
<proteinExistence type="predicted"/>
<organism evidence="1">
    <name type="scientific">marine sediment metagenome</name>
    <dbReference type="NCBI Taxonomy" id="412755"/>
    <lineage>
        <taxon>unclassified sequences</taxon>
        <taxon>metagenomes</taxon>
        <taxon>ecological metagenomes</taxon>
    </lineage>
</organism>
<protein>
    <submittedName>
        <fullName evidence="1">Uncharacterized protein</fullName>
    </submittedName>
</protein>
<dbReference type="EMBL" id="LAZR01070500">
    <property type="protein sequence ID" value="KKK40152.1"/>
    <property type="molecule type" value="Genomic_DNA"/>
</dbReference>
<comment type="caution">
    <text evidence="1">The sequence shown here is derived from an EMBL/GenBank/DDBJ whole genome shotgun (WGS) entry which is preliminary data.</text>
</comment>
<reference evidence="1" key="1">
    <citation type="journal article" date="2015" name="Nature">
        <title>Complex archaea that bridge the gap between prokaryotes and eukaryotes.</title>
        <authorList>
            <person name="Spang A."/>
            <person name="Saw J.H."/>
            <person name="Jorgensen S.L."/>
            <person name="Zaremba-Niedzwiedzka K."/>
            <person name="Martijn J."/>
            <person name="Lind A.E."/>
            <person name="van Eijk R."/>
            <person name="Schleper C."/>
            <person name="Guy L."/>
            <person name="Ettema T.J."/>
        </authorList>
    </citation>
    <scope>NUCLEOTIDE SEQUENCE</scope>
</reference>
<name>A0A0F8V6P5_9ZZZZ</name>
<gene>
    <name evidence="1" type="ORF">LCGC14_3159710</name>
</gene>